<sequence>MDGSGYDVILWDWNGTLLDDSLYGLSIINSMLRRRGLPEPSREEHGRLFDFPVILYYERLGFDFEKEPFEVISHEFVDTYFQNVNSCVLREGTVEALGQIRDLGIRQSVLSASRQDNLERMISDYGLAGFFDELLGIDSIHAPGKSGRGCDWIRESGIDPARVLLIGDTMHDAEVAAEMGIDGWMIEGGHHPMNRLKETGCPCFSSLPKILQALAESRSKASPL</sequence>
<gene>
    <name evidence="5" type="ORF">G0Q06_07365</name>
</gene>
<dbReference type="SFLD" id="SFLDG01129">
    <property type="entry name" value="C1.5:_HAD__Beta-PGM__Phosphata"/>
    <property type="match status" value="1"/>
</dbReference>
<dbReference type="InterPro" id="IPR036412">
    <property type="entry name" value="HAD-like_sf"/>
</dbReference>
<dbReference type="PANTHER" id="PTHR43434:SF1">
    <property type="entry name" value="PHOSPHOGLYCOLATE PHOSPHATASE"/>
    <property type="match status" value="1"/>
</dbReference>
<dbReference type="GO" id="GO:0005829">
    <property type="term" value="C:cytosol"/>
    <property type="evidence" value="ECO:0007669"/>
    <property type="project" value="TreeGrafter"/>
</dbReference>
<dbReference type="Gene3D" id="1.10.150.240">
    <property type="entry name" value="Putative phosphatase, domain 2"/>
    <property type="match status" value="1"/>
</dbReference>
<evidence type="ECO:0000313" key="5">
    <source>
        <dbReference type="EMBL" id="NDV62261.1"/>
    </source>
</evidence>
<dbReference type="GO" id="GO:0008967">
    <property type="term" value="F:phosphoglycolate phosphatase activity"/>
    <property type="evidence" value="ECO:0007669"/>
    <property type="project" value="UniProtKB-EC"/>
</dbReference>
<dbReference type="RefSeq" id="WP_163964003.1">
    <property type="nucleotide sequence ID" value="NZ_JAAGNX010000002.1"/>
</dbReference>
<dbReference type="Gene3D" id="3.40.50.1000">
    <property type="entry name" value="HAD superfamily/HAD-like"/>
    <property type="match status" value="1"/>
</dbReference>
<organism evidence="5 6">
    <name type="scientific">Oceanipulchritudo coccoides</name>
    <dbReference type="NCBI Taxonomy" id="2706888"/>
    <lineage>
        <taxon>Bacteria</taxon>
        <taxon>Pseudomonadati</taxon>
        <taxon>Verrucomicrobiota</taxon>
        <taxon>Opitutia</taxon>
        <taxon>Puniceicoccales</taxon>
        <taxon>Oceanipulchritudinaceae</taxon>
        <taxon>Oceanipulchritudo</taxon>
    </lineage>
</organism>
<dbReference type="EMBL" id="JAAGNX010000002">
    <property type="protein sequence ID" value="NDV62261.1"/>
    <property type="molecule type" value="Genomic_DNA"/>
</dbReference>
<evidence type="ECO:0000256" key="2">
    <source>
        <dbReference type="ARBA" id="ARBA00004818"/>
    </source>
</evidence>
<evidence type="ECO:0000256" key="3">
    <source>
        <dbReference type="ARBA" id="ARBA00006171"/>
    </source>
</evidence>
<comment type="similarity">
    <text evidence="3">Belongs to the HAD-like hydrolase superfamily. CbbY/CbbZ/Gph/YieH family.</text>
</comment>
<evidence type="ECO:0000256" key="4">
    <source>
        <dbReference type="ARBA" id="ARBA00013078"/>
    </source>
</evidence>
<dbReference type="InterPro" id="IPR050155">
    <property type="entry name" value="HAD-like_hydrolase_sf"/>
</dbReference>
<name>A0A6B2LZX5_9BACT</name>
<protein>
    <recommendedName>
        <fullName evidence="4">phosphoglycolate phosphatase</fullName>
        <ecNumber evidence="4">3.1.3.18</ecNumber>
    </recommendedName>
</protein>
<comment type="catalytic activity">
    <reaction evidence="1">
        <text>2-phosphoglycolate + H2O = glycolate + phosphate</text>
        <dbReference type="Rhea" id="RHEA:14369"/>
        <dbReference type="ChEBI" id="CHEBI:15377"/>
        <dbReference type="ChEBI" id="CHEBI:29805"/>
        <dbReference type="ChEBI" id="CHEBI:43474"/>
        <dbReference type="ChEBI" id="CHEBI:58033"/>
        <dbReference type="EC" id="3.1.3.18"/>
    </reaction>
</comment>
<dbReference type="SUPFAM" id="SSF56784">
    <property type="entry name" value="HAD-like"/>
    <property type="match status" value="1"/>
</dbReference>
<dbReference type="EC" id="3.1.3.18" evidence="4"/>
<keyword evidence="6" id="KW-1185">Reference proteome</keyword>
<dbReference type="Pfam" id="PF13419">
    <property type="entry name" value="HAD_2"/>
    <property type="match status" value="1"/>
</dbReference>
<dbReference type="SFLD" id="SFLDS00003">
    <property type="entry name" value="Haloacid_Dehalogenase"/>
    <property type="match status" value="1"/>
</dbReference>
<dbReference type="Proteomes" id="UP000478417">
    <property type="component" value="Unassembled WGS sequence"/>
</dbReference>
<dbReference type="InterPro" id="IPR023214">
    <property type="entry name" value="HAD_sf"/>
</dbReference>
<evidence type="ECO:0000256" key="1">
    <source>
        <dbReference type="ARBA" id="ARBA00000830"/>
    </source>
</evidence>
<dbReference type="PANTHER" id="PTHR43434">
    <property type="entry name" value="PHOSPHOGLYCOLATE PHOSPHATASE"/>
    <property type="match status" value="1"/>
</dbReference>
<dbReference type="InterPro" id="IPR041492">
    <property type="entry name" value="HAD_2"/>
</dbReference>
<proteinExistence type="inferred from homology"/>
<comment type="caution">
    <text evidence="5">The sequence shown here is derived from an EMBL/GenBank/DDBJ whole genome shotgun (WGS) entry which is preliminary data.</text>
</comment>
<dbReference type="GO" id="GO:0006281">
    <property type="term" value="P:DNA repair"/>
    <property type="evidence" value="ECO:0007669"/>
    <property type="project" value="TreeGrafter"/>
</dbReference>
<dbReference type="AlphaFoldDB" id="A0A6B2LZX5"/>
<accession>A0A6B2LZX5</accession>
<evidence type="ECO:0000313" key="6">
    <source>
        <dbReference type="Proteomes" id="UP000478417"/>
    </source>
</evidence>
<comment type="pathway">
    <text evidence="2">Organic acid metabolism; glycolate biosynthesis; glycolate from 2-phosphoglycolate: step 1/1.</text>
</comment>
<dbReference type="InterPro" id="IPR023198">
    <property type="entry name" value="PGP-like_dom2"/>
</dbReference>
<keyword evidence="5" id="KW-0378">Hydrolase</keyword>
<reference evidence="5 6" key="1">
    <citation type="submission" date="2020-02" db="EMBL/GenBank/DDBJ databases">
        <title>Albibacoteraceae fam. nov., the first described family within the subdivision 4 Verrucomicrobia.</title>
        <authorList>
            <person name="Xi F."/>
        </authorList>
    </citation>
    <scope>NUCLEOTIDE SEQUENCE [LARGE SCALE GENOMIC DNA]</scope>
    <source>
        <strain evidence="5 6">CK1056</strain>
    </source>
</reference>